<organism evidence="3 4">
    <name type="scientific">Candidatus Roizmanbacteria bacterium RIFCSPHIGHO2_01_FULL_39_24</name>
    <dbReference type="NCBI Taxonomy" id="1802032"/>
    <lineage>
        <taxon>Bacteria</taxon>
        <taxon>Candidatus Roizmaniibacteriota</taxon>
    </lineage>
</organism>
<name>A0A1F7GJW3_9BACT</name>
<keyword evidence="1" id="KW-0067">ATP-binding</keyword>
<keyword evidence="1" id="KW-0547">Nucleotide-binding</keyword>
<dbReference type="InterPro" id="IPR013815">
    <property type="entry name" value="ATP_grasp_subdomain_1"/>
</dbReference>
<dbReference type="GO" id="GO:0046872">
    <property type="term" value="F:metal ion binding"/>
    <property type="evidence" value="ECO:0007669"/>
    <property type="project" value="InterPro"/>
</dbReference>
<dbReference type="GO" id="GO:0005524">
    <property type="term" value="F:ATP binding"/>
    <property type="evidence" value="ECO:0007669"/>
    <property type="project" value="UniProtKB-UniRule"/>
</dbReference>
<evidence type="ECO:0000313" key="3">
    <source>
        <dbReference type="EMBL" id="OGK18862.1"/>
    </source>
</evidence>
<reference evidence="3 4" key="1">
    <citation type="journal article" date="2016" name="Nat. Commun.">
        <title>Thousands of microbial genomes shed light on interconnected biogeochemical processes in an aquifer system.</title>
        <authorList>
            <person name="Anantharaman K."/>
            <person name="Brown C.T."/>
            <person name="Hug L.A."/>
            <person name="Sharon I."/>
            <person name="Castelle C.J."/>
            <person name="Probst A.J."/>
            <person name="Thomas B.C."/>
            <person name="Singh A."/>
            <person name="Wilkins M.J."/>
            <person name="Karaoz U."/>
            <person name="Brodie E.L."/>
            <person name="Williams K.H."/>
            <person name="Hubbard S.S."/>
            <person name="Banfield J.F."/>
        </authorList>
    </citation>
    <scope>NUCLEOTIDE SEQUENCE [LARGE SCALE GENOMIC DNA]</scope>
</reference>
<evidence type="ECO:0000313" key="4">
    <source>
        <dbReference type="Proteomes" id="UP000176850"/>
    </source>
</evidence>
<dbReference type="Proteomes" id="UP000176850">
    <property type="component" value="Unassembled WGS sequence"/>
</dbReference>
<protein>
    <recommendedName>
        <fullName evidence="2">ATP-grasp domain-containing protein</fullName>
    </recommendedName>
</protein>
<dbReference type="InterPro" id="IPR011761">
    <property type="entry name" value="ATP-grasp"/>
</dbReference>
<gene>
    <name evidence="3" type="ORF">A2799_02225</name>
</gene>
<proteinExistence type="predicted"/>
<dbReference type="Gene3D" id="3.30.1490.20">
    <property type="entry name" value="ATP-grasp fold, A domain"/>
    <property type="match status" value="1"/>
</dbReference>
<evidence type="ECO:0000259" key="2">
    <source>
        <dbReference type="PROSITE" id="PS50975"/>
    </source>
</evidence>
<comment type="caution">
    <text evidence="3">The sequence shown here is derived from an EMBL/GenBank/DDBJ whole genome shotgun (WGS) entry which is preliminary data.</text>
</comment>
<feature type="domain" description="ATP-grasp" evidence="2">
    <location>
        <begin position="143"/>
        <end position="390"/>
    </location>
</feature>
<evidence type="ECO:0000256" key="1">
    <source>
        <dbReference type="PROSITE-ProRule" id="PRU00409"/>
    </source>
</evidence>
<sequence length="390" mass="44483">MSPSKSICPDCGNNPVNHTMEFIDETLSVFMQPLFDLLKPLRTKHVDQLIDYILLPFPWGFRKLGLLKYHDEIEKAPTDRTKVIWNEAKKRGIEMQGITFLGKPLEHHRAKIKGKWESFESLPIPPYLNIDSYMWMDDKAQLKTFFNKNTIPTPSGKNATTQREALNIFKRGTAPFIVKPQAGSRGRHTTTHIYTEDEMITAFKSAKKLCHFVIVEEQLMGSIYRATYINGKVVGVVRGDPPRIIGDGKHMVKELIVLKNMSKHKKVNDVLINQNLQYFLKRQQVTLQSILEKGRILDLSEKIGISYGGFAAEEFPKTHPKIIQKIKEAGDLLNAPIIGFDVIIEDITADPKSQRWGIIEANSLPFIDLHHFPLEGKSINVASLVWDLWS</sequence>
<dbReference type="AlphaFoldDB" id="A0A1F7GJW3"/>
<accession>A0A1F7GJW3</accession>
<dbReference type="EMBL" id="MFZH01000023">
    <property type="protein sequence ID" value="OGK18862.1"/>
    <property type="molecule type" value="Genomic_DNA"/>
</dbReference>
<dbReference type="SUPFAM" id="SSF56059">
    <property type="entry name" value="Glutathione synthetase ATP-binding domain-like"/>
    <property type="match status" value="1"/>
</dbReference>
<dbReference type="PROSITE" id="PS50975">
    <property type="entry name" value="ATP_GRASP"/>
    <property type="match status" value="1"/>
</dbReference>